<feature type="domain" description="VOC" evidence="1">
    <location>
        <begin position="2"/>
        <end position="115"/>
    </location>
</feature>
<accession>A0ABR9LGM4</accession>
<dbReference type="Gene3D" id="3.10.180.10">
    <property type="entry name" value="2,3-Dihydroxybiphenyl 1,2-Dioxygenase, domain 1"/>
    <property type="match status" value="1"/>
</dbReference>
<protein>
    <submittedName>
        <fullName evidence="2">Catechol 2,3-dioxygenase-like lactoylglutathione lyase family enzyme</fullName>
    </submittedName>
</protein>
<organism evidence="2 3">
    <name type="scientific">Amycolatopsis roodepoortensis</name>
    <dbReference type="NCBI Taxonomy" id="700274"/>
    <lineage>
        <taxon>Bacteria</taxon>
        <taxon>Bacillati</taxon>
        <taxon>Actinomycetota</taxon>
        <taxon>Actinomycetes</taxon>
        <taxon>Pseudonocardiales</taxon>
        <taxon>Pseudonocardiaceae</taxon>
        <taxon>Amycolatopsis</taxon>
    </lineage>
</organism>
<dbReference type="Proteomes" id="UP000656548">
    <property type="component" value="Unassembled WGS sequence"/>
</dbReference>
<dbReference type="InterPro" id="IPR037523">
    <property type="entry name" value="VOC_core"/>
</dbReference>
<dbReference type="PROSITE" id="PS51819">
    <property type="entry name" value="VOC"/>
    <property type="match status" value="1"/>
</dbReference>
<dbReference type="Pfam" id="PF00903">
    <property type="entry name" value="Glyoxalase"/>
    <property type="match status" value="1"/>
</dbReference>
<dbReference type="InterPro" id="IPR029068">
    <property type="entry name" value="Glyas_Bleomycin-R_OHBP_Dase"/>
</dbReference>
<sequence>MRVIRVTADLSVPDLDEAKAFYTDFLGLDAQDMGLDWVTRVIVPASGEHIQLLTRDATGPENPLLSVKVDDVDEAYATAQRLGYEIVHPLTTERWGVRRFFVRAPGGTVLNIAQHHDPGE</sequence>
<proteinExistence type="predicted"/>
<reference evidence="2 3" key="1">
    <citation type="submission" date="2020-10" db="EMBL/GenBank/DDBJ databases">
        <title>Sequencing the genomes of 1000 actinobacteria strains.</title>
        <authorList>
            <person name="Klenk H.-P."/>
        </authorList>
    </citation>
    <scope>NUCLEOTIDE SEQUENCE [LARGE SCALE GENOMIC DNA]</scope>
    <source>
        <strain evidence="2 3">DSM 46661</strain>
    </source>
</reference>
<gene>
    <name evidence="2" type="ORF">H4W30_006757</name>
</gene>
<evidence type="ECO:0000259" key="1">
    <source>
        <dbReference type="PROSITE" id="PS51819"/>
    </source>
</evidence>
<comment type="caution">
    <text evidence="2">The sequence shown here is derived from an EMBL/GenBank/DDBJ whole genome shotgun (WGS) entry which is preliminary data.</text>
</comment>
<keyword evidence="3" id="KW-1185">Reference proteome</keyword>
<evidence type="ECO:0000313" key="3">
    <source>
        <dbReference type="Proteomes" id="UP000656548"/>
    </source>
</evidence>
<dbReference type="SUPFAM" id="SSF54593">
    <property type="entry name" value="Glyoxalase/Bleomycin resistance protein/Dihydroxybiphenyl dioxygenase"/>
    <property type="match status" value="1"/>
</dbReference>
<dbReference type="RefSeq" id="WP_192746192.1">
    <property type="nucleotide sequence ID" value="NZ_JADBEJ010000005.1"/>
</dbReference>
<dbReference type="EMBL" id="JADBEJ010000005">
    <property type="protein sequence ID" value="MBE1579697.1"/>
    <property type="molecule type" value="Genomic_DNA"/>
</dbReference>
<dbReference type="InterPro" id="IPR004360">
    <property type="entry name" value="Glyas_Fos-R_dOase_dom"/>
</dbReference>
<name>A0ABR9LGM4_9PSEU</name>
<evidence type="ECO:0000313" key="2">
    <source>
        <dbReference type="EMBL" id="MBE1579697.1"/>
    </source>
</evidence>